<dbReference type="PANTHER" id="PTHR33164">
    <property type="entry name" value="TRANSCRIPTIONAL REGULATOR, MARR FAMILY"/>
    <property type="match status" value="1"/>
</dbReference>
<proteinExistence type="predicted"/>
<evidence type="ECO:0000313" key="3">
    <source>
        <dbReference type="Proteomes" id="UP001364211"/>
    </source>
</evidence>
<accession>A0ABU8T061</accession>
<dbReference type="Proteomes" id="UP001364211">
    <property type="component" value="Unassembled WGS sequence"/>
</dbReference>
<dbReference type="Gene3D" id="1.10.10.10">
    <property type="entry name" value="Winged helix-like DNA-binding domain superfamily/Winged helix DNA-binding domain"/>
    <property type="match status" value="1"/>
</dbReference>
<dbReference type="InterPro" id="IPR000835">
    <property type="entry name" value="HTH_MarR-typ"/>
</dbReference>
<evidence type="ECO:0000259" key="1">
    <source>
        <dbReference type="PROSITE" id="PS50995"/>
    </source>
</evidence>
<dbReference type="SMART" id="SM00347">
    <property type="entry name" value="HTH_MARR"/>
    <property type="match status" value="1"/>
</dbReference>
<dbReference type="PROSITE" id="PS50995">
    <property type="entry name" value="HTH_MARR_2"/>
    <property type="match status" value="1"/>
</dbReference>
<dbReference type="InterPro" id="IPR036388">
    <property type="entry name" value="WH-like_DNA-bd_sf"/>
</dbReference>
<dbReference type="PANTHER" id="PTHR33164:SF94">
    <property type="entry name" value="TRANSCRIPTIONAL REGULATORY PROTEIN-RELATED"/>
    <property type="match status" value="1"/>
</dbReference>
<gene>
    <name evidence="2" type="ORF">WJX68_00050</name>
</gene>
<feature type="domain" description="HTH marR-type" evidence="1">
    <location>
        <begin position="17"/>
        <end position="151"/>
    </location>
</feature>
<evidence type="ECO:0000313" key="2">
    <source>
        <dbReference type="EMBL" id="MEJ8277312.1"/>
    </source>
</evidence>
<keyword evidence="3" id="KW-1185">Reference proteome</keyword>
<dbReference type="InterPro" id="IPR039422">
    <property type="entry name" value="MarR/SlyA-like"/>
</dbReference>
<protein>
    <submittedName>
        <fullName evidence="2">MarR family transcriptional regulator</fullName>
    </submittedName>
</protein>
<dbReference type="Pfam" id="PF01047">
    <property type="entry name" value="MarR"/>
    <property type="match status" value="1"/>
</dbReference>
<comment type="caution">
    <text evidence="2">The sequence shown here is derived from an EMBL/GenBank/DDBJ whole genome shotgun (WGS) entry which is preliminary data.</text>
</comment>
<dbReference type="InterPro" id="IPR036390">
    <property type="entry name" value="WH_DNA-bd_sf"/>
</dbReference>
<organism evidence="2 3">
    <name type="scientific">Pseudonocardia spirodelae</name>
    <dbReference type="NCBI Taxonomy" id="3133431"/>
    <lineage>
        <taxon>Bacteria</taxon>
        <taxon>Bacillati</taxon>
        <taxon>Actinomycetota</taxon>
        <taxon>Actinomycetes</taxon>
        <taxon>Pseudonocardiales</taxon>
        <taxon>Pseudonocardiaceae</taxon>
        <taxon>Pseudonocardia</taxon>
    </lineage>
</organism>
<dbReference type="RefSeq" id="WP_340285307.1">
    <property type="nucleotide sequence ID" value="NZ_JBBJUP010000001.1"/>
</dbReference>
<reference evidence="2 3" key="1">
    <citation type="submission" date="2024-03" db="EMBL/GenBank/DDBJ databases">
        <title>Draft genome sequence of Pseudonocardia sp. DW16-2.</title>
        <authorList>
            <person name="Duangmal K."/>
        </authorList>
    </citation>
    <scope>NUCLEOTIDE SEQUENCE [LARGE SCALE GENOMIC DNA]</scope>
    <source>
        <strain evidence="2 3">DW16-2</strain>
    </source>
</reference>
<dbReference type="SUPFAM" id="SSF46785">
    <property type="entry name" value="Winged helix' DNA-binding domain"/>
    <property type="match status" value="1"/>
</dbReference>
<name>A0ABU8T061_9PSEU</name>
<sequence>MAETGIRDRHHPDAAVDAAGVDAGLALTRAFTGISVRAVSATGNTVTLPQLRVLALVGEAGHTNVAAVGRELDVHPSNATRVVERLGRAGLLARRPDPDDRRHLLIELTAAGRAVLAEIDGYRRSAVAALLARVDPGRRADAAALLAALADAADQDPPT</sequence>
<dbReference type="EMBL" id="JBBJUP010000001">
    <property type="protein sequence ID" value="MEJ8277312.1"/>
    <property type="molecule type" value="Genomic_DNA"/>
</dbReference>